<dbReference type="InterPro" id="IPR011538">
    <property type="entry name" value="Nuo51_FMN-bd"/>
</dbReference>
<dbReference type="InterPro" id="IPR017896">
    <property type="entry name" value="4Fe4S_Fe-S-bd"/>
</dbReference>
<keyword evidence="5 8" id="KW-0249">Electron transport</keyword>
<dbReference type="InterPro" id="IPR037225">
    <property type="entry name" value="Nuo51_FMN-bd_sf"/>
</dbReference>
<dbReference type="InterPro" id="IPR010208">
    <property type="entry name" value="Ion_transpt_RnfC/RsxC"/>
</dbReference>
<dbReference type="Pfam" id="PF01512">
    <property type="entry name" value="Complex1_51K"/>
    <property type="match status" value="1"/>
</dbReference>
<evidence type="ECO:0000256" key="2">
    <source>
        <dbReference type="ARBA" id="ARBA00022485"/>
    </source>
</evidence>
<dbReference type="NCBIfam" id="NF003454">
    <property type="entry name" value="PRK05035.1"/>
    <property type="match status" value="1"/>
</dbReference>
<feature type="binding site" evidence="8">
    <location>
        <position position="422"/>
    </location>
    <ligand>
        <name>[4Fe-4S] cluster</name>
        <dbReference type="ChEBI" id="CHEBI:49883"/>
        <label>2</label>
    </ligand>
</feature>
<evidence type="ECO:0000313" key="10">
    <source>
        <dbReference type="EMBL" id="VFP87159.1"/>
    </source>
</evidence>
<feature type="binding site" evidence="8">
    <location>
        <position position="380"/>
    </location>
    <ligand>
        <name>[4Fe-4S] cluster</name>
        <dbReference type="ChEBI" id="CHEBI:49883"/>
        <label>1</label>
    </ligand>
</feature>
<reference evidence="10 11" key="1">
    <citation type="submission" date="2019-02" db="EMBL/GenBank/DDBJ databases">
        <authorList>
            <person name="Manzano-Marin A."/>
            <person name="Manzano-Marin A."/>
        </authorList>
    </citation>
    <scope>NUCLEOTIDE SEQUENCE [LARGE SCALE GENOMIC DNA]</scope>
    <source>
        <strain evidence="10 11">ErCipiceae</strain>
    </source>
</reference>
<evidence type="ECO:0000256" key="3">
    <source>
        <dbReference type="ARBA" id="ARBA00022723"/>
    </source>
</evidence>
<dbReference type="NCBIfam" id="TIGR01945">
    <property type="entry name" value="rnfC"/>
    <property type="match status" value="1"/>
</dbReference>
<dbReference type="InterPro" id="IPR026902">
    <property type="entry name" value="RnfC_N"/>
</dbReference>
<comment type="subcellular location">
    <subcellularLocation>
        <location evidence="8">Cell inner membrane</location>
        <topology evidence="8">Peripheral membrane protein</topology>
    </subcellularLocation>
</comment>
<dbReference type="AlphaFoldDB" id="A0A803GC56"/>
<dbReference type="PANTHER" id="PTHR43034">
    <property type="entry name" value="ION-TRANSLOCATING OXIDOREDUCTASE COMPLEX SUBUNIT C"/>
    <property type="match status" value="1"/>
</dbReference>
<dbReference type="Pfam" id="PF13375">
    <property type="entry name" value="RnfC_N"/>
    <property type="match status" value="1"/>
</dbReference>
<keyword evidence="1 8" id="KW-0813">Transport</keyword>
<feature type="binding site" evidence="8">
    <location>
        <position position="426"/>
    </location>
    <ligand>
        <name>[4Fe-4S] cluster</name>
        <dbReference type="ChEBI" id="CHEBI:49883"/>
        <label>1</label>
    </ligand>
</feature>
<proteinExistence type="inferred from homology"/>
<dbReference type="OrthoDB" id="9767754at2"/>
<comment type="cofactor">
    <cofactor evidence="8">
        <name>[4Fe-4S] cluster</name>
        <dbReference type="ChEBI" id="CHEBI:49883"/>
    </cofactor>
    <text evidence="8">Binds 2 [4Fe-4S] clusters per subunit.</text>
</comment>
<sequence length="474" mass="53314">MWNIFKKVKKNKIWDFPGGIHPLEMKDQSNNIPLRQVPLPKQFILPLRQHRGPEGEINIQPGDIVLRGQPLTIGDTQALPIHSPTSGTIIKIQTHLTAFPSPRSEICVFIEPDGQDRWCRIYPLNQYQNFKREEIIQFLYQAGIAGLGGAGFPTDKKIRHNIKNIHTLIINAAECEPYITSDDRLMQEHASEILEGIRVLAWILIAKQVLIGIEDNKLKSIVSLQNAMKNNTDIKICVIPTKYPSGSAKQLTKILTGKELPNTSHTSDIGILVQNVSTVFAIKRAIINGEPLTERVVTLTGESLTNPGNLWARLGTPISHLLKQTGFTPEDQQIIVIGGPLMGFTIAVDTVPIVKTINCIFTPSSREGVKKKIEQNCIRCGICANVCPALLLPQQLYWFSRGNEHEKTNQYNINECIECGACDYVCPSNIPLVRYFRQEKEAIQLNNLEKQQSSLSKIRFEARLARLKKRKDKI</sequence>
<dbReference type="Gene3D" id="3.30.70.20">
    <property type="match status" value="1"/>
</dbReference>
<dbReference type="Pfam" id="PF12838">
    <property type="entry name" value="Fer4_7"/>
    <property type="match status" value="1"/>
</dbReference>
<keyword evidence="7 8" id="KW-0411">Iron-sulfur</keyword>
<dbReference type="RefSeq" id="WP_157990756.1">
    <property type="nucleotide sequence ID" value="NZ_LR217737.1"/>
</dbReference>
<keyword evidence="4 8" id="KW-0677">Repeat</keyword>
<feature type="binding site" evidence="8">
    <location>
        <position position="377"/>
    </location>
    <ligand>
        <name>[4Fe-4S] cluster</name>
        <dbReference type="ChEBI" id="CHEBI:49883"/>
        <label>1</label>
    </ligand>
</feature>
<dbReference type="GO" id="GO:0051539">
    <property type="term" value="F:4 iron, 4 sulfur cluster binding"/>
    <property type="evidence" value="ECO:0007669"/>
    <property type="project" value="UniProtKB-KW"/>
</dbReference>
<dbReference type="InterPro" id="IPR019554">
    <property type="entry name" value="Soluble_ligand-bd"/>
</dbReference>
<comment type="function">
    <text evidence="8">Part of a membrane-bound complex that couples electron transfer with translocation of ions across the membrane.</text>
</comment>
<feature type="binding site" evidence="8">
    <location>
        <position position="416"/>
    </location>
    <ligand>
        <name>[4Fe-4S] cluster</name>
        <dbReference type="ChEBI" id="CHEBI:49883"/>
        <label>2</label>
    </ligand>
</feature>
<keyword evidence="8" id="KW-0997">Cell inner membrane</keyword>
<dbReference type="Pfam" id="PF10531">
    <property type="entry name" value="SLBB"/>
    <property type="match status" value="1"/>
</dbReference>
<gene>
    <name evidence="10" type="primary">rsxC</name>
    <name evidence="8" type="synonym">rnfC</name>
    <name evidence="10" type="ORF">ERCIPICE3303_035</name>
</gene>
<feature type="domain" description="4Fe-4S ferredoxin-type" evidence="9">
    <location>
        <begin position="368"/>
        <end position="397"/>
    </location>
</feature>
<evidence type="ECO:0000313" key="11">
    <source>
        <dbReference type="Proteomes" id="UP000294289"/>
    </source>
</evidence>
<evidence type="ECO:0000256" key="5">
    <source>
        <dbReference type="ARBA" id="ARBA00022982"/>
    </source>
</evidence>
<feature type="binding site" evidence="8">
    <location>
        <position position="387"/>
    </location>
    <ligand>
        <name>[4Fe-4S] cluster</name>
        <dbReference type="ChEBI" id="CHEBI:49883"/>
        <label>2</label>
    </ligand>
</feature>
<dbReference type="SUPFAM" id="SSF142019">
    <property type="entry name" value="Nqo1 FMN-binding domain-like"/>
    <property type="match status" value="1"/>
</dbReference>
<keyword evidence="10" id="KW-0560">Oxidoreductase</keyword>
<accession>A0A803GC56</accession>
<comment type="subunit">
    <text evidence="8">The complex is composed of six subunits: RnfA, RnfB, RnfC, RnfD, RnfE and RnfG.</text>
</comment>
<evidence type="ECO:0000256" key="8">
    <source>
        <dbReference type="HAMAP-Rule" id="MF_00461"/>
    </source>
</evidence>
<dbReference type="PROSITE" id="PS00198">
    <property type="entry name" value="4FE4S_FER_1"/>
    <property type="match status" value="1"/>
</dbReference>
<evidence type="ECO:0000259" key="9">
    <source>
        <dbReference type="PROSITE" id="PS51379"/>
    </source>
</evidence>
<keyword evidence="8" id="KW-0472">Membrane</keyword>
<dbReference type="Gene3D" id="3.40.50.11540">
    <property type="entry name" value="NADH-ubiquinone oxidoreductase 51kDa subunit"/>
    <property type="match status" value="1"/>
</dbReference>
<dbReference type="GO" id="GO:0016491">
    <property type="term" value="F:oxidoreductase activity"/>
    <property type="evidence" value="ECO:0007669"/>
    <property type="project" value="UniProtKB-KW"/>
</dbReference>
<feature type="domain" description="4Fe-4S ferredoxin-type" evidence="9">
    <location>
        <begin position="407"/>
        <end position="436"/>
    </location>
</feature>
<name>A0A803GC56_9GAMM</name>
<dbReference type="PROSITE" id="PS51379">
    <property type="entry name" value="4FE4S_FER_2"/>
    <property type="match status" value="2"/>
</dbReference>
<dbReference type="PANTHER" id="PTHR43034:SF2">
    <property type="entry name" value="ION-TRANSLOCATING OXIDOREDUCTASE COMPLEX SUBUNIT C"/>
    <property type="match status" value="1"/>
</dbReference>
<dbReference type="EMBL" id="LR217737">
    <property type="protein sequence ID" value="VFP87159.1"/>
    <property type="molecule type" value="Genomic_DNA"/>
</dbReference>
<evidence type="ECO:0000256" key="4">
    <source>
        <dbReference type="ARBA" id="ARBA00022737"/>
    </source>
</evidence>
<evidence type="ECO:0000256" key="6">
    <source>
        <dbReference type="ARBA" id="ARBA00023004"/>
    </source>
</evidence>
<dbReference type="EC" id="7.-.-.-" evidence="8"/>
<keyword evidence="3 8" id="KW-0479">Metal-binding</keyword>
<evidence type="ECO:0000256" key="7">
    <source>
        <dbReference type="ARBA" id="ARBA00023014"/>
    </source>
</evidence>
<comment type="similarity">
    <text evidence="8">Belongs to the 4Fe4S bacterial-type ferredoxin family. RnfC subfamily.</text>
</comment>
<dbReference type="InterPro" id="IPR017900">
    <property type="entry name" value="4Fe4S_Fe_S_CS"/>
</dbReference>
<feature type="binding site" evidence="8">
    <location>
        <position position="383"/>
    </location>
    <ligand>
        <name>[4Fe-4S] cluster</name>
        <dbReference type="ChEBI" id="CHEBI:49883"/>
        <label>1</label>
    </ligand>
</feature>
<dbReference type="HAMAP" id="MF_00461">
    <property type="entry name" value="RsxC_RnfC"/>
    <property type="match status" value="1"/>
</dbReference>
<keyword evidence="6 8" id="KW-0408">Iron</keyword>
<keyword evidence="8" id="KW-1003">Cell membrane</keyword>
<dbReference type="GO" id="GO:0009055">
    <property type="term" value="F:electron transfer activity"/>
    <property type="evidence" value="ECO:0007669"/>
    <property type="project" value="InterPro"/>
</dbReference>
<protein>
    <recommendedName>
        <fullName evidence="8">Ion-translocating oxidoreductase complex subunit C</fullName>
        <ecNumber evidence="8">7.-.-.-</ecNumber>
    </recommendedName>
    <alternativeName>
        <fullName evidence="8">Rnf electron transport complex subunit C</fullName>
    </alternativeName>
</protein>
<dbReference type="SUPFAM" id="SSF46548">
    <property type="entry name" value="alpha-helical ferredoxin"/>
    <property type="match status" value="1"/>
</dbReference>
<feature type="binding site" evidence="8">
    <location>
        <position position="419"/>
    </location>
    <ligand>
        <name>[4Fe-4S] cluster</name>
        <dbReference type="ChEBI" id="CHEBI:49883"/>
        <label>2</label>
    </ligand>
</feature>
<dbReference type="GO" id="GO:0005886">
    <property type="term" value="C:plasma membrane"/>
    <property type="evidence" value="ECO:0007669"/>
    <property type="project" value="UniProtKB-SubCell"/>
</dbReference>
<keyword evidence="2 8" id="KW-0004">4Fe-4S</keyword>
<evidence type="ECO:0000256" key="1">
    <source>
        <dbReference type="ARBA" id="ARBA00022448"/>
    </source>
</evidence>
<dbReference type="GO" id="GO:0046872">
    <property type="term" value="F:metal ion binding"/>
    <property type="evidence" value="ECO:0007669"/>
    <property type="project" value="UniProtKB-KW"/>
</dbReference>
<dbReference type="GO" id="GO:0022900">
    <property type="term" value="P:electron transport chain"/>
    <property type="evidence" value="ECO:0007669"/>
    <property type="project" value="UniProtKB-UniRule"/>
</dbReference>
<organism evidence="10 11">
    <name type="scientific">Candidatus Erwinia haradaeae</name>
    <dbReference type="NCBI Taxonomy" id="1922217"/>
    <lineage>
        <taxon>Bacteria</taxon>
        <taxon>Pseudomonadati</taxon>
        <taxon>Pseudomonadota</taxon>
        <taxon>Gammaproteobacteria</taxon>
        <taxon>Enterobacterales</taxon>
        <taxon>Erwiniaceae</taxon>
        <taxon>Erwinia</taxon>
    </lineage>
</organism>
<keyword evidence="8" id="KW-1278">Translocase</keyword>
<dbReference type="Proteomes" id="UP000294289">
    <property type="component" value="Chromosome"/>
</dbReference>